<evidence type="ECO:0000313" key="8">
    <source>
        <dbReference type="EMBL" id="QEE29407.1"/>
    </source>
</evidence>
<dbReference type="GO" id="GO:0005829">
    <property type="term" value="C:cytosol"/>
    <property type="evidence" value="ECO:0007669"/>
    <property type="project" value="TreeGrafter"/>
</dbReference>
<evidence type="ECO:0000259" key="7">
    <source>
        <dbReference type="Pfam" id="PF01029"/>
    </source>
</evidence>
<dbReference type="GO" id="GO:0003723">
    <property type="term" value="F:RNA binding"/>
    <property type="evidence" value="ECO:0007669"/>
    <property type="project" value="UniProtKB-UniRule"/>
</dbReference>
<dbReference type="InterPro" id="IPR035926">
    <property type="entry name" value="NusB-like_sf"/>
</dbReference>
<dbReference type="SUPFAM" id="SSF48013">
    <property type="entry name" value="NusB-like"/>
    <property type="match status" value="1"/>
</dbReference>
<feature type="domain" description="NusB/RsmB/TIM44" evidence="7">
    <location>
        <begin position="8"/>
        <end position="136"/>
    </location>
</feature>
<dbReference type="Gene3D" id="1.10.940.10">
    <property type="entry name" value="NusB-like"/>
    <property type="match status" value="1"/>
</dbReference>
<dbReference type="HAMAP" id="MF_00073">
    <property type="entry name" value="NusB"/>
    <property type="match status" value="1"/>
</dbReference>
<keyword evidence="9" id="KW-1185">Reference proteome</keyword>
<evidence type="ECO:0000256" key="3">
    <source>
        <dbReference type="ARBA" id="ARBA00022884"/>
    </source>
</evidence>
<dbReference type="PANTHER" id="PTHR11078">
    <property type="entry name" value="N UTILIZATION SUBSTANCE PROTEIN B-RELATED"/>
    <property type="match status" value="1"/>
</dbReference>
<keyword evidence="2 6" id="KW-0889">Transcription antitermination</keyword>
<proteinExistence type="inferred from homology"/>
<evidence type="ECO:0000256" key="5">
    <source>
        <dbReference type="ARBA" id="ARBA00023163"/>
    </source>
</evidence>
<name>A0A5B9EGD9_9BACT</name>
<evidence type="ECO:0000313" key="9">
    <source>
        <dbReference type="Proteomes" id="UP000321820"/>
    </source>
</evidence>
<dbReference type="InterPro" id="IPR006027">
    <property type="entry name" value="NusB_RsmB_TIM44"/>
</dbReference>
<keyword evidence="4 6" id="KW-0805">Transcription regulation</keyword>
<evidence type="ECO:0000256" key="6">
    <source>
        <dbReference type="HAMAP-Rule" id="MF_00073"/>
    </source>
</evidence>
<keyword evidence="3 6" id="KW-0694">RNA-binding</keyword>
<dbReference type="GO" id="GO:0031564">
    <property type="term" value="P:transcription antitermination"/>
    <property type="evidence" value="ECO:0007669"/>
    <property type="project" value="UniProtKB-KW"/>
</dbReference>
<dbReference type="PANTHER" id="PTHR11078:SF3">
    <property type="entry name" value="ANTITERMINATION NUSB DOMAIN-CONTAINING PROTEIN"/>
    <property type="match status" value="1"/>
</dbReference>
<dbReference type="GO" id="GO:0006353">
    <property type="term" value="P:DNA-templated transcription termination"/>
    <property type="evidence" value="ECO:0007669"/>
    <property type="project" value="UniProtKB-UniRule"/>
</dbReference>
<evidence type="ECO:0000256" key="4">
    <source>
        <dbReference type="ARBA" id="ARBA00023015"/>
    </source>
</evidence>
<evidence type="ECO:0000256" key="1">
    <source>
        <dbReference type="ARBA" id="ARBA00005952"/>
    </source>
</evidence>
<dbReference type="AlphaFoldDB" id="A0A5B9EGD9"/>
<dbReference type="InterPro" id="IPR011605">
    <property type="entry name" value="NusB_fam"/>
</dbReference>
<sequence length="144" mass="16521">MAAGTRRKGREMAMQMLYQSDLGKQTPEQVRKVFWSSREEKEVDEEARGFAEDLFRVATERQDEIDKLIEGHSARWKLERMAVVDRNLLRMATGELLAFRATPAPIIINEALEIGRKYSAPESINFLNGVLDAIAKEVLEKRLQ</sequence>
<dbReference type="Proteomes" id="UP000321820">
    <property type="component" value="Chromosome"/>
</dbReference>
<dbReference type="CDD" id="cd00619">
    <property type="entry name" value="Terminator_NusB"/>
    <property type="match status" value="1"/>
</dbReference>
<gene>
    <name evidence="6 8" type="primary">nusB</name>
    <name evidence="8" type="ORF">FTW19_16220</name>
</gene>
<dbReference type="Pfam" id="PF01029">
    <property type="entry name" value="NusB"/>
    <property type="match status" value="1"/>
</dbReference>
<evidence type="ECO:0000256" key="2">
    <source>
        <dbReference type="ARBA" id="ARBA00022814"/>
    </source>
</evidence>
<organism evidence="8 9">
    <name type="scientific">Terriglobus albidus</name>
    <dbReference type="NCBI Taxonomy" id="1592106"/>
    <lineage>
        <taxon>Bacteria</taxon>
        <taxon>Pseudomonadati</taxon>
        <taxon>Acidobacteriota</taxon>
        <taxon>Terriglobia</taxon>
        <taxon>Terriglobales</taxon>
        <taxon>Acidobacteriaceae</taxon>
        <taxon>Terriglobus</taxon>
    </lineage>
</organism>
<protein>
    <recommendedName>
        <fullName evidence="6">Transcription antitermination protein NusB</fullName>
    </recommendedName>
    <alternativeName>
        <fullName evidence="6">Antitermination factor NusB</fullName>
    </alternativeName>
</protein>
<comment type="function">
    <text evidence="6">Involved in transcription antitermination. Required for transcription of ribosomal RNA (rRNA) genes. Binds specifically to the boxA antiterminator sequence of the ribosomal RNA (rrn) operons.</text>
</comment>
<accession>A0A5B9EGD9</accession>
<dbReference type="NCBIfam" id="TIGR01951">
    <property type="entry name" value="nusB"/>
    <property type="match status" value="1"/>
</dbReference>
<dbReference type="RefSeq" id="WP_147648599.1">
    <property type="nucleotide sequence ID" value="NZ_CP042806.1"/>
</dbReference>
<keyword evidence="5 6" id="KW-0804">Transcription</keyword>
<comment type="similarity">
    <text evidence="1 6">Belongs to the NusB family.</text>
</comment>
<reference evidence="8 9" key="1">
    <citation type="submission" date="2019-08" db="EMBL/GenBank/DDBJ databases">
        <title>Complete genome sequence of Terriglobus albidus strain ORNL.</title>
        <authorList>
            <person name="Podar M."/>
        </authorList>
    </citation>
    <scope>NUCLEOTIDE SEQUENCE [LARGE SCALE GENOMIC DNA]</scope>
    <source>
        <strain evidence="8 9">ORNL</strain>
    </source>
</reference>
<dbReference type="EMBL" id="CP042806">
    <property type="protein sequence ID" value="QEE29407.1"/>
    <property type="molecule type" value="Genomic_DNA"/>
</dbReference>
<dbReference type="KEGG" id="talb:FTW19_16220"/>
<dbReference type="OrthoDB" id="9811381at2"/>